<name>U1PPS2_9EURY</name>
<gene>
    <name evidence="1" type="ORF">J07HQW2_00745</name>
</gene>
<proteinExistence type="predicted"/>
<evidence type="ECO:0000313" key="2">
    <source>
        <dbReference type="Proteomes" id="UP000030710"/>
    </source>
</evidence>
<dbReference type="EMBL" id="KE356561">
    <property type="protein sequence ID" value="ERG94311.1"/>
    <property type="molecule type" value="Genomic_DNA"/>
</dbReference>
<accession>U1PPS2</accession>
<dbReference type="AlphaFoldDB" id="U1PPS2"/>
<reference evidence="1 2" key="1">
    <citation type="journal article" date="2013" name="PLoS ONE">
        <title>Assembly-driven community genomics of a hypersaline microbial ecosystem.</title>
        <authorList>
            <person name="Podell S."/>
            <person name="Ugalde J.A."/>
            <person name="Narasingarao P."/>
            <person name="Banfield J.F."/>
            <person name="Heidelberg K.B."/>
            <person name="Allen E.E."/>
        </authorList>
    </citation>
    <scope>NUCLEOTIDE SEQUENCE [LARGE SCALE GENOMIC DNA]</scope>
    <source>
        <strain evidence="2">J07HQW2</strain>
    </source>
</reference>
<protein>
    <submittedName>
        <fullName evidence="1">Uncharacterized protein</fullName>
    </submittedName>
</protein>
<dbReference type="HOGENOM" id="CLU_3130795_0_0_2"/>
<evidence type="ECO:0000313" key="1">
    <source>
        <dbReference type="EMBL" id="ERG94311.1"/>
    </source>
</evidence>
<organism evidence="1 2">
    <name type="scientific">Haloquadratum walsbyi J07HQW2</name>
    <dbReference type="NCBI Taxonomy" id="1238425"/>
    <lineage>
        <taxon>Archaea</taxon>
        <taxon>Methanobacteriati</taxon>
        <taxon>Methanobacteriota</taxon>
        <taxon>Stenosarchaea group</taxon>
        <taxon>Halobacteria</taxon>
        <taxon>Halobacteriales</taxon>
        <taxon>Haloferacaceae</taxon>
        <taxon>Haloquadratum</taxon>
    </lineage>
</organism>
<sequence>MISVGFQIESWLILEECELPVNYETTSTIGGESPRSQGYAKYALIGICD</sequence>
<dbReference type="Proteomes" id="UP000030710">
    <property type="component" value="Unassembled WGS sequence"/>
</dbReference>